<dbReference type="STRING" id="1120977.GCA_000619845_02360"/>
<dbReference type="AlphaFoldDB" id="A0A4Y7X9N9"/>
<accession>A0A4Y7X9N9</accession>
<keyword evidence="1" id="KW-0812">Transmembrane</keyword>
<protein>
    <recommendedName>
        <fullName evidence="4">Toxin CptA</fullName>
    </recommendedName>
</protein>
<sequence>MLVDITLRASRMQQVIHRLALAMLAGLLWFSGLAWPLTIVLIGILLGLHLGWPKLVATRRITMLWQGDSQSWYWQYRQGRRYSGQLLQICYLGPVIHLTLKTIHQPPLYVVIWRDQVDETQWRRLKVLHALNDSQQNWF</sequence>
<evidence type="ECO:0000256" key="1">
    <source>
        <dbReference type="SAM" id="Phobius"/>
    </source>
</evidence>
<feature type="transmembrane region" description="Helical" evidence="1">
    <location>
        <begin position="21"/>
        <end position="52"/>
    </location>
</feature>
<keyword evidence="1" id="KW-0472">Membrane</keyword>
<dbReference type="RefSeq" id="WP_134245443.1">
    <property type="nucleotide sequence ID" value="NZ_SNTY01000067.1"/>
</dbReference>
<evidence type="ECO:0008006" key="4">
    <source>
        <dbReference type="Google" id="ProtNLM"/>
    </source>
</evidence>
<comment type="caution">
    <text evidence="2">The sequence shown here is derived from an EMBL/GenBank/DDBJ whole genome shotgun (WGS) entry which is preliminary data.</text>
</comment>
<proteinExistence type="predicted"/>
<evidence type="ECO:0000313" key="2">
    <source>
        <dbReference type="EMBL" id="TEU24272.1"/>
    </source>
</evidence>
<dbReference type="Pfam" id="PF07254">
    <property type="entry name" value="Cpta_toxin"/>
    <property type="match status" value="1"/>
</dbReference>
<organism evidence="2 3">
    <name type="scientific">Alkanindiges illinoisensis</name>
    <dbReference type="NCBI Taxonomy" id="197183"/>
    <lineage>
        <taxon>Bacteria</taxon>
        <taxon>Pseudomonadati</taxon>
        <taxon>Pseudomonadota</taxon>
        <taxon>Gammaproteobacteria</taxon>
        <taxon>Moraxellales</taxon>
        <taxon>Moraxellaceae</taxon>
        <taxon>Alkanindiges</taxon>
    </lineage>
</organism>
<gene>
    <name evidence="2" type="ORF">E2B99_12780</name>
</gene>
<dbReference type="OrthoDB" id="6717465at2"/>
<dbReference type="Proteomes" id="UP000297834">
    <property type="component" value="Unassembled WGS sequence"/>
</dbReference>
<dbReference type="InterPro" id="IPR009883">
    <property type="entry name" value="YgfX"/>
</dbReference>
<keyword evidence="1" id="KW-1133">Transmembrane helix</keyword>
<dbReference type="EMBL" id="SNTY01000067">
    <property type="protein sequence ID" value="TEU24272.1"/>
    <property type="molecule type" value="Genomic_DNA"/>
</dbReference>
<name>A0A4Y7X9N9_9GAMM</name>
<evidence type="ECO:0000313" key="3">
    <source>
        <dbReference type="Proteomes" id="UP000297834"/>
    </source>
</evidence>
<keyword evidence="3" id="KW-1185">Reference proteome</keyword>
<reference evidence="2 3" key="1">
    <citation type="submission" date="2019-03" db="EMBL/GenBank/DDBJ databases">
        <title>Alkanindiges illinoisensis: a potential pathogenic isolated from ascites of a gastric cancer patient with abdominal metastasis.</title>
        <authorList>
            <person name="Hu X."/>
            <person name="Yang B."/>
            <person name="Yan X."/>
            <person name="Lin L."/>
            <person name="Zhao H."/>
            <person name="Zhou F."/>
            <person name="Su B."/>
            <person name="Chen J."/>
            <person name="Rui Y."/>
            <person name="Wang Q."/>
            <person name="Zheng L."/>
        </authorList>
    </citation>
    <scope>NUCLEOTIDE SEQUENCE [LARGE SCALE GENOMIC DNA]</scope>
    <source>
        <strain evidence="2 3">NFYY 23406</strain>
    </source>
</reference>